<proteinExistence type="inferred from homology"/>
<dbReference type="GO" id="GO:0005975">
    <property type="term" value="P:carbohydrate metabolic process"/>
    <property type="evidence" value="ECO:0007669"/>
    <property type="project" value="InterPro"/>
</dbReference>
<evidence type="ECO:0000256" key="1">
    <source>
        <dbReference type="ARBA" id="ARBA00000439"/>
    </source>
</evidence>
<comment type="caution">
    <text evidence="9">The sequence shown here is derived from an EMBL/GenBank/DDBJ whole genome shotgun (WGS) entry which is preliminary data.</text>
</comment>
<accession>X1S1M9</accession>
<evidence type="ECO:0000256" key="6">
    <source>
        <dbReference type="ARBA" id="ARBA00023277"/>
    </source>
</evidence>
<protein>
    <recommendedName>
        <fullName evidence="3">4-alpha-glucanotransferase</fullName>
        <ecNumber evidence="3">2.4.1.25</ecNumber>
    </recommendedName>
    <alternativeName>
        <fullName evidence="7">Amylomaltase</fullName>
    </alternativeName>
    <alternativeName>
        <fullName evidence="8">Disproportionating enzyme</fullName>
    </alternativeName>
</protein>
<keyword evidence="4" id="KW-0328">Glycosyltransferase</keyword>
<evidence type="ECO:0000256" key="8">
    <source>
        <dbReference type="ARBA" id="ARBA00031501"/>
    </source>
</evidence>
<dbReference type="Gene3D" id="3.20.20.80">
    <property type="entry name" value="Glycosidases"/>
    <property type="match status" value="1"/>
</dbReference>
<evidence type="ECO:0000256" key="4">
    <source>
        <dbReference type="ARBA" id="ARBA00022676"/>
    </source>
</evidence>
<gene>
    <name evidence="9" type="ORF">S12H4_01330</name>
</gene>
<dbReference type="GO" id="GO:0004134">
    <property type="term" value="F:4-alpha-glucanotransferase activity"/>
    <property type="evidence" value="ECO:0007669"/>
    <property type="project" value="UniProtKB-EC"/>
</dbReference>
<sequence length="217" mass="26103">MRSLKKKNEYWLPDFCLYMVLKEHFNNRVWNRWDIDIAFREKHSIEKYQNKLIDEIGYQEFLQYIFSKQWSELKNYANHKDTKIIGDLPIFVAHDSSDVWVHPELFDLDDEGNSRKVAGVPPDYFSKTGQLWGNPHFNWKRMQEDNFLWWRKRFEKLVEQVDITRIDHFRGFEAYWEVDASENTAVKGKWVKAPGYELFSAVKQYLGNLPIIVEDLG</sequence>
<evidence type="ECO:0000313" key="9">
    <source>
        <dbReference type="EMBL" id="GAI61689.1"/>
    </source>
</evidence>
<dbReference type="PANTHER" id="PTHR32438">
    <property type="entry name" value="4-ALPHA-GLUCANOTRANSFERASE DPE1, CHLOROPLASTIC/AMYLOPLASTIC"/>
    <property type="match status" value="1"/>
</dbReference>
<dbReference type="PANTHER" id="PTHR32438:SF5">
    <property type="entry name" value="4-ALPHA-GLUCANOTRANSFERASE DPE1, CHLOROPLASTIC_AMYLOPLASTIC"/>
    <property type="match status" value="1"/>
</dbReference>
<evidence type="ECO:0000256" key="7">
    <source>
        <dbReference type="ARBA" id="ARBA00031423"/>
    </source>
</evidence>
<organism evidence="9">
    <name type="scientific">marine sediment metagenome</name>
    <dbReference type="NCBI Taxonomy" id="412755"/>
    <lineage>
        <taxon>unclassified sequences</taxon>
        <taxon>metagenomes</taxon>
        <taxon>ecological metagenomes</taxon>
    </lineage>
</organism>
<dbReference type="Pfam" id="PF02446">
    <property type="entry name" value="Glyco_hydro_77"/>
    <property type="match status" value="1"/>
</dbReference>
<name>X1S1M9_9ZZZZ</name>
<dbReference type="EMBL" id="BARW01000256">
    <property type="protein sequence ID" value="GAI61689.1"/>
    <property type="molecule type" value="Genomic_DNA"/>
</dbReference>
<comment type="catalytic activity">
    <reaction evidence="1">
        <text>Transfers a segment of a (1-&gt;4)-alpha-D-glucan to a new position in an acceptor, which may be glucose or a (1-&gt;4)-alpha-D-glucan.</text>
        <dbReference type="EC" id="2.4.1.25"/>
    </reaction>
</comment>
<evidence type="ECO:0000256" key="5">
    <source>
        <dbReference type="ARBA" id="ARBA00022679"/>
    </source>
</evidence>
<dbReference type="AlphaFoldDB" id="X1S1M9"/>
<keyword evidence="6" id="KW-0119">Carbohydrate metabolism</keyword>
<dbReference type="EC" id="2.4.1.25" evidence="3"/>
<reference evidence="9" key="1">
    <citation type="journal article" date="2014" name="Front. Microbiol.">
        <title>High frequency of phylogenetically diverse reductive dehalogenase-homologous genes in deep subseafloor sedimentary metagenomes.</title>
        <authorList>
            <person name="Kawai M."/>
            <person name="Futagami T."/>
            <person name="Toyoda A."/>
            <person name="Takaki Y."/>
            <person name="Nishi S."/>
            <person name="Hori S."/>
            <person name="Arai W."/>
            <person name="Tsubouchi T."/>
            <person name="Morono Y."/>
            <person name="Uchiyama I."/>
            <person name="Ito T."/>
            <person name="Fujiyama A."/>
            <person name="Inagaki F."/>
            <person name="Takami H."/>
        </authorList>
    </citation>
    <scope>NUCLEOTIDE SEQUENCE</scope>
    <source>
        <strain evidence="9">Expedition CK06-06</strain>
    </source>
</reference>
<comment type="similarity">
    <text evidence="2">Belongs to the disproportionating enzyme family.</text>
</comment>
<keyword evidence="5" id="KW-0808">Transferase</keyword>
<dbReference type="InterPro" id="IPR003385">
    <property type="entry name" value="Glyco_hydro_77"/>
</dbReference>
<evidence type="ECO:0000256" key="2">
    <source>
        <dbReference type="ARBA" id="ARBA00005684"/>
    </source>
</evidence>
<evidence type="ECO:0000256" key="3">
    <source>
        <dbReference type="ARBA" id="ARBA00012560"/>
    </source>
</evidence>
<feature type="non-terminal residue" evidence="9">
    <location>
        <position position="217"/>
    </location>
</feature>
<dbReference type="InterPro" id="IPR017853">
    <property type="entry name" value="GH"/>
</dbReference>
<dbReference type="SUPFAM" id="SSF51445">
    <property type="entry name" value="(Trans)glycosidases"/>
    <property type="match status" value="1"/>
</dbReference>